<dbReference type="InterPro" id="IPR036291">
    <property type="entry name" value="NAD(P)-bd_dom_sf"/>
</dbReference>
<accession>A0ABW1IUB5</accession>
<reference evidence="6" key="1">
    <citation type="journal article" date="2019" name="Int. J. Syst. Evol. Microbiol.">
        <title>The Global Catalogue of Microorganisms (GCM) 10K type strain sequencing project: providing services to taxonomists for standard genome sequencing and annotation.</title>
        <authorList>
            <consortium name="The Broad Institute Genomics Platform"/>
            <consortium name="The Broad Institute Genome Sequencing Center for Infectious Disease"/>
            <person name="Wu L."/>
            <person name="Ma J."/>
        </authorList>
    </citation>
    <scope>NUCLEOTIDE SEQUENCE [LARGE SCALE GENOMIC DNA]</scope>
    <source>
        <strain evidence="6">CCM 8749</strain>
    </source>
</reference>
<keyword evidence="1" id="KW-0560">Oxidoreductase</keyword>
<name>A0ABW1IUB5_9BACL</name>
<evidence type="ECO:0000256" key="1">
    <source>
        <dbReference type="ARBA" id="ARBA00023002"/>
    </source>
</evidence>
<dbReference type="InterPro" id="IPR014027">
    <property type="entry name" value="UDP-Glc/GDP-Man_DH_C"/>
</dbReference>
<dbReference type="InterPro" id="IPR017476">
    <property type="entry name" value="UDP-Glc/GDP-Man"/>
</dbReference>
<dbReference type="InterPro" id="IPR008927">
    <property type="entry name" value="6-PGluconate_DH-like_C_sf"/>
</dbReference>
<sequence length="437" mass="48823">MGHFEQFMSAIEQRSAVLGVIGLGYVGLPLAVAKAQAGYQVIGFDVDEQKVDSIIEGKSYISDIDDQELSEQVHSGKLTATTDFRRLSGVDAVSICVPTPIDKYKQPDLSYLIAAVESISQYMKKPILIILSSTTFPGTTTEIAKPILEKAGAKIGEDVFLAYSPERIDPGNRSFQIKGIPRIVGGTSEHCTKLAARLYEHVLKEKLFQVDRTEIAEMAKIVENTFRLVNIGLMNELAVLCHRMGLDIWKVIEAASTKPYGFLPFYPGPGIGGHCIPVDPHYLTWKAKEYHYTSQLIERAAEINESMPEYVVFRMTMMLNELQKPMKGAKVLLVGAAYKKNVPDLRESPVLEIMSLLDRYGVDWEYYDPHVPTMSAVGRKKSSISLTPESVRDFDLVVITTDHDQTDYSLLAAEAKVIFDTRNKMEGFSCKGRYYKL</sequence>
<dbReference type="Pfam" id="PF03720">
    <property type="entry name" value="UDPG_MGDP_dh_C"/>
    <property type="match status" value="1"/>
</dbReference>
<feature type="domain" description="UDP-glucose/GDP-mannose dehydrogenase C-terminal" evidence="4">
    <location>
        <begin position="332"/>
        <end position="427"/>
    </location>
</feature>
<proteinExistence type="inferred from homology"/>
<dbReference type="Gene3D" id="3.40.50.720">
    <property type="entry name" value="NAD(P)-binding Rossmann-like Domain"/>
    <property type="match status" value="2"/>
</dbReference>
<dbReference type="Proteomes" id="UP001596250">
    <property type="component" value="Unassembled WGS sequence"/>
</dbReference>
<dbReference type="PIRSF" id="PIRSF000124">
    <property type="entry name" value="UDPglc_GDPman_dh"/>
    <property type="match status" value="1"/>
</dbReference>
<dbReference type="EMBL" id="JBHSQV010000184">
    <property type="protein sequence ID" value="MFC5988727.1"/>
    <property type="molecule type" value="Genomic_DNA"/>
</dbReference>
<keyword evidence="6" id="KW-1185">Reference proteome</keyword>
<dbReference type="PIRSF" id="PIRSF500136">
    <property type="entry name" value="UDP_ManNAc_DH"/>
    <property type="match status" value="1"/>
</dbReference>
<protein>
    <submittedName>
        <fullName evidence="5">Nucleotide sugar dehydrogenase</fullName>
    </submittedName>
</protein>
<dbReference type="SUPFAM" id="SSF48179">
    <property type="entry name" value="6-phosphogluconate dehydrogenase C-terminal domain-like"/>
    <property type="match status" value="1"/>
</dbReference>
<dbReference type="SUPFAM" id="SSF52413">
    <property type="entry name" value="UDP-glucose/GDP-mannose dehydrogenase C-terminal domain"/>
    <property type="match status" value="1"/>
</dbReference>
<dbReference type="InterPro" id="IPR014026">
    <property type="entry name" value="UDP-Glc/GDP-Man_DH_dimer"/>
</dbReference>
<organism evidence="5 6">
    <name type="scientific">Marinicrinis lubricantis</name>
    <dbReference type="NCBI Taxonomy" id="2086470"/>
    <lineage>
        <taxon>Bacteria</taxon>
        <taxon>Bacillati</taxon>
        <taxon>Bacillota</taxon>
        <taxon>Bacilli</taxon>
        <taxon>Bacillales</taxon>
        <taxon>Paenibacillaceae</taxon>
    </lineage>
</organism>
<evidence type="ECO:0000259" key="4">
    <source>
        <dbReference type="SMART" id="SM00984"/>
    </source>
</evidence>
<evidence type="ECO:0000313" key="6">
    <source>
        <dbReference type="Proteomes" id="UP001596250"/>
    </source>
</evidence>
<dbReference type="NCBIfam" id="TIGR03026">
    <property type="entry name" value="NDP-sugDHase"/>
    <property type="match status" value="1"/>
</dbReference>
<dbReference type="SUPFAM" id="SSF51735">
    <property type="entry name" value="NAD(P)-binding Rossmann-fold domains"/>
    <property type="match status" value="1"/>
</dbReference>
<evidence type="ECO:0000313" key="5">
    <source>
        <dbReference type="EMBL" id="MFC5988727.1"/>
    </source>
</evidence>
<keyword evidence="2" id="KW-0520">NAD</keyword>
<dbReference type="SMART" id="SM00984">
    <property type="entry name" value="UDPG_MGDP_dh_C"/>
    <property type="match status" value="1"/>
</dbReference>
<dbReference type="InterPro" id="IPR001732">
    <property type="entry name" value="UDP-Glc/GDP-Man_DH_N"/>
</dbReference>
<dbReference type="PANTHER" id="PTHR43491">
    <property type="entry name" value="UDP-N-ACETYL-D-MANNOSAMINE DEHYDROGENASE"/>
    <property type="match status" value="1"/>
</dbReference>
<comment type="caution">
    <text evidence="5">The sequence shown here is derived from an EMBL/GenBank/DDBJ whole genome shotgun (WGS) entry which is preliminary data.</text>
</comment>
<dbReference type="InterPro" id="IPR028359">
    <property type="entry name" value="UDP_ManNAc/GlcNAc_DH"/>
</dbReference>
<dbReference type="Pfam" id="PF00984">
    <property type="entry name" value="UDPG_MGDP_dh"/>
    <property type="match status" value="1"/>
</dbReference>
<dbReference type="Pfam" id="PF03721">
    <property type="entry name" value="UDPG_MGDP_dh_N"/>
    <property type="match status" value="1"/>
</dbReference>
<dbReference type="PANTHER" id="PTHR43491:SF1">
    <property type="entry name" value="UDP-N-ACETYL-D-MANNOSAMINE DEHYDROGENASE"/>
    <property type="match status" value="1"/>
</dbReference>
<dbReference type="InterPro" id="IPR036220">
    <property type="entry name" value="UDP-Glc/GDP-Man_DH_C_sf"/>
</dbReference>
<dbReference type="RefSeq" id="WP_379896208.1">
    <property type="nucleotide sequence ID" value="NZ_CBCSCT010000006.1"/>
</dbReference>
<evidence type="ECO:0000256" key="3">
    <source>
        <dbReference type="PIRNR" id="PIRNR000124"/>
    </source>
</evidence>
<gene>
    <name evidence="5" type="ORF">ACFPXP_20175</name>
</gene>
<comment type="similarity">
    <text evidence="3">Belongs to the UDP-glucose/GDP-mannose dehydrogenase family.</text>
</comment>
<evidence type="ECO:0000256" key="2">
    <source>
        <dbReference type="ARBA" id="ARBA00023027"/>
    </source>
</evidence>